<dbReference type="EMBL" id="WNXC01000004">
    <property type="protein sequence ID" value="MBB2149918.1"/>
    <property type="molecule type" value="Genomic_DNA"/>
</dbReference>
<evidence type="ECO:0000313" key="3">
    <source>
        <dbReference type="Proteomes" id="UP000636110"/>
    </source>
</evidence>
<protein>
    <submittedName>
        <fullName evidence="2">Helix-turn-helix domain-containing protein</fullName>
    </submittedName>
</protein>
<dbReference type="SUPFAM" id="SSF46955">
    <property type="entry name" value="Putative DNA-binding domain"/>
    <property type="match status" value="1"/>
</dbReference>
<gene>
    <name evidence="2" type="ORF">GM920_13535</name>
</gene>
<sequence length="98" mass="11442">MATLNSLLHTLRQLLKIQMDQLAILSKLVPAELPVKEEEVWLHTEEVMEIFKKSRKTIYNWRKTGQLRFKINGGTCYYLKADIYSSVEECDRVGGNLR</sequence>
<dbReference type="InterPro" id="IPR009061">
    <property type="entry name" value="DNA-bd_dom_put_sf"/>
</dbReference>
<feature type="domain" description="Helix-turn-helix" evidence="1">
    <location>
        <begin position="41"/>
        <end position="83"/>
    </location>
</feature>
<proteinExistence type="predicted"/>
<dbReference type="Pfam" id="PF12728">
    <property type="entry name" value="HTH_17"/>
    <property type="match status" value="1"/>
</dbReference>
<keyword evidence="3" id="KW-1185">Reference proteome</keyword>
<dbReference type="InterPro" id="IPR041657">
    <property type="entry name" value="HTH_17"/>
</dbReference>
<comment type="caution">
    <text evidence="2">The sequence shown here is derived from an EMBL/GenBank/DDBJ whole genome shotgun (WGS) entry which is preliminary data.</text>
</comment>
<reference evidence="2 3" key="1">
    <citation type="submission" date="2019-11" db="EMBL/GenBank/DDBJ databases">
        <title>Description of Pedobacter sp. LMG 31462T.</title>
        <authorList>
            <person name="Carlier A."/>
            <person name="Qi S."/>
            <person name="Vandamme P."/>
        </authorList>
    </citation>
    <scope>NUCLEOTIDE SEQUENCE [LARGE SCALE GENOMIC DNA]</scope>
    <source>
        <strain evidence="2 3">LMG 31462</strain>
    </source>
</reference>
<evidence type="ECO:0000313" key="2">
    <source>
        <dbReference type="EMBL" id="MBB2149918.1"/>
    </source>
</evidence>
<accession>A0ABR6EXB4</accession>
<dbReference type="Proteomes" id="UP000636110">
    <property type="component" value="Unassembled WGS sequence"/>
</dbReference>
<evidence type="ECO:0000259" key="1">
    <source>
        <dbReference type="Pfam" id="PF12728"/>
    </source>
</evidence>
<name>A0ABR6EXB4_9SPHI</name>
<organism evidence="2 3">
    <name type="scientific">Pedobacter gandavensis</name>
    <dbReference type="NCBI Taxonomy" id="2679963"/>
    <lineage>
        <taxon>Bacteria</taxon>
        <taxon>Pseudomonadati</taxon>
        <taxon>Bacteroidota</taxon>
        <taxon>Sphingobacteriia</taxon>
        <taxon>Sphingobacteriales</taxon>
        <taxon>Sphingobacteriaceae</taxon>
        <taxon>Pedobacter</taxon>
    </lineage>
</organism>
<dbReference type="RefSeq" id="WP_394367962.1">
    <property type="nucleotide sequence ID" value="NZ_WNXC01000004.1"/>
</dbReference>